<evidence type="ECO:0000313" key="15">
    <source>
        <dbReference type="Proteomes" id="UP000636505"/>
    </source>
</evidence>
<dbReference type="Gene3D" id="3.90.1640.10">
    <property type="entry name" value="inorganic pyrophosphatase (n-terminal core)"/>
    <property type="match status" value="1"/>
</dbReference>
<dbReference type="PROSITE" id="PS51371">
    <property type="entry name" value="CBS"/>
    <property type="match status" value="2"/>
</dbReference>
<dbReference type="InterPro" id="IPR001667">
    <property type="entry name" value="DDH_dom"/>
</dbReference>
<evidence type="ECO:0000256" key="5">
    <source>
        <dbReference type="ARBA" id="ARBA00022694"/>
    </source>
</evidence>
<sequence>MDLVLCHTTADFDTLGAAVGVARLRPGSRIVLTGGCHPAVKEFLALRRDQYPLIERRAVRPEQIRSITLVDAQRRDRVGPAATWLDYAIAQGLPIIIYDHHSATDVNTADTDIPGAEWHLAPVGATVTVVVEALQQQQQQLTPPEATVMALGIHVDTGSLTFEQATARDATALAWLMTQGASQAAIAAAKEPGLSSRLQTLLGEALDQIETETFQGYRLGWVKLKTTAFVPGLSSLAERLMSLLPIDALLLGATYSTGRGEPKYTLIGRSRQPPGLGQGIDWSQLLEPLGGGGHPQAAAASGEGALDQALLEQLLAQLRAQIPPLPQARSLMSAPVRTIPPETEIAVAQRLLLRYGHAGLCVVDAGRLVGIVSRRDIELALHHGLGHAPVKGYMATALKTVEPDTPLSTLQDLMVTHDIGRLPVLEADQLVGIVTRTDLLRQVHQTRSPDPDPSRPAAATPPPAALYSRLMAGLPPTVQTILEQIAAAAQQHQWQLYVVGGAVRDLLLAASEQPIAIQDLDLVVDGGADQGAGVELAQSLGQRYPQVELQIHGQFQTAALIWHAGDRAESVAGAAERVMIDIATARTEFYPYPAANPEVESSSIRQDLYRRDFSINAMAIRLTSPQPGELLDFFGGWADLEFRQIRVLHANSLIEDPTRIFRAVRFAVRLGFEIEAQTEQYIRHAVESGIYPRLQTQPGRAPALQTRLKAELQRIFSADSWPVALARLDQLGALRCIHSSLDLQPSLWRQLGRMDRWQARFAADWDSTLPRWLRLLEVLLADLAPELRDCVAATLTLPDRSQARLAQLATAEAAMVQPLPGSDWSSLKPSQIYQRLSHYEPDLLLLVGVRYPRSVGPVIWRYLVQLRPVKPPLNGADLKQMGYRPGPIFREILTALTAAQLDGAIASPAAAQAYVRERFQRDKRSHAEGYRD</sequence>
<dbReference type="InterPro" id="IPR038763">
    <property type="entry name" value="DHH_sf"/>
</dbReference>
<evidence type="ECO:0000256" key="6">
    <source>
        <dbReference type="ARBA" id="ARBA00022695"/>
    </source>
</evidence>
<keyword evidence="10 12" id="KW-0694">RNA-binding</keyword>
<keyword evidence="5" id="KW-0819">tRNA processing</keyword>
<dbReference type="GO" id="GO:0008033">
    <property type="term" value="P:tRNA processing"/>
    <property type="evidence" value="ECO:0007669"/>
    <property type="project" value="UniProtKB-KW"/>
</dbReference>
<dbReference type="InterPro" id="IPR052390">
    <property type="entry name" value="tRNA_nt/polyA_polymerase"/>
</dbReference>
<dbReference type="GO" id="GO:0000166">
    <property type="term" value="F:nucleotide binding"/>
    <property type="evidence" value="ECO:0007669"/>
    <property type="project" value="UniProtKB-KW"/>
</dbReference>
<dbReference type="Pfam" id="PF00571">
    <property type="entry name" value="CBS"/>
    <property type="match status" value="2"/>
</dbReference>
<evidence type="ECO:0000313" key="14">
    <source>
        <dbReference type="EMBL" id="MBE9076133.1"/>
    </source>
</evidence>
<dbReference type="RefSeq" id="WP_193904787.1">
    <property type="nucleotide sequence ID" value="NZ_JADEXG010000003.1"/>
</dbReference>
<dbReference type="GO" id="GO:0046872">
    <property type="term" value="F:metal ion binding"/>
    <property type="evidence" value="ECO:0007669"/>
    <property type="project" value="UniProtKB-KW"/>
</dbReference>
<feature type="domain" description="CBS" evidence="13">
    <location>
        <begin position="394"/>
        <end position="454"/>
    </location>
</feature>
<feature type="domain" description="CBS" evidence="13">
    <location>
        <begin position="332"/>
        <end position="390"/>
    </location>
</feature>
<keyword evidence="4 12" id="KW-0808">Transferase</keyword>
<name>A0A8J7DBA9_9CYAN</name>
<dbReference type="CDD" id="cd05398">
    <property type="entry name" value="NT_ClassII-CCAase"/>
    <property type="match status" value="1"/>
</dbReference>
<organism evidence="14 15">
    <name type="scientific">Vasconcelosia minhoensis LEGE 07310</name>
    <dbReference type="NCBI Taxonomy" id="915328"/>
    <lineage>
        <taxon>Bacteria</taxon>
        <taxon>Bacillati</taxon>
        <taxon>Cyanobacteriota</taxon>
        <taxon>Cyanophyceae</taxon>
        <taxon>Nodosilineales</taxon>
        <taxon>Cymatolegaceae</taxon>
        <taxon>Vasconcelosia</taxon>
        <taxon>Vasconcelosia minhoensis</taxon>
    </lineage>
</organism>
<dbReference type="Pfam" id="PF01368">
    <property type="entry name" value="DHH"/>
    <property type="match status" value="1"/>
</dbReference>
<comment type="caution">
    <text evidence="14">The sequence shown here is derived from an EMBL/GenBank/DDBJ whole genome shotgun (WGS) entry which is preliminary data.</text>
</comment>
<evidence type="ECO:0000256" key="10">
    <source>
        <dbReference type="ARBA" id="ARBA00022884"/>
    </source>
</evidence>
<keyword evidence="11" id="KW-0129">CBS domain</keyword>
<dbReference type="GO" id="GO:0016779">
    <property type="term" value="F:nucleotidyltransferase activity"/>
    <property type="evidence" value="ECO:0007669"/>
    <property type="project" value="UniProtKB-KW"/>
</dbReference>
<keyword evidence="9" id="KW-0460">Magnesium</keyword>
<evidence type="ECO:0000256" key="9">
    <source>
        <dbReference type="ARBA" id="ARBA00022842"/>
    </source>
</evidence>
<dbReference type="Gene3D" id="1.10.3090.10">
    <property type="entry name" value="cca-adding enzyme, domain 2"/>
    <property type="match status" value="1"/>
</dbReference>
<dbReference type="AlphaFoldDB" id="A0A8J7DBA9"/>
<dbReference type="SUPFAM" id="SSF81891">
    <property type="entry name" value="Poly A polymerase C-terminal region-like"/>
    <property type="match status" value="1"/>
</dbReference>
<evidence type="ECO:0000256" key="11">
    <source>
        <dbReference type="PROSITE-ProRule" id="PRU00703"/>
    </source>
</evidence>
<dbReference type="InterPro" id="IPR002646">
    <property type="entry name" value="PolA_pol_head_dom"/>
</dbReference>
<reference evidence="14" key="1">
    <citation type="submission" date="2020-10" db="EMBL/GenBank/DDBJ databases">
        <authorList>
            <person name="Castelo-Branco R."/>
            <person name="Eusebio N."/>
            <person name="Adriana R."/>
            <person name="Vieira A."/>
            <person name="Brugerolle De Fraissinette N."/>
            <person name="Rezende De Castro R."/>
            <person name="Schneider M.P."/>
            <person name="Vasconcelos V."/>
            <person name="Leao P.N."/>
        </authorList>
    </citation>
    <scope>NUCLEOTIDE SEQUENCE</scope>
    <source>
        <strain evidence="14">LEGE 07310</strain>
    </source>
</reference>
<dbReference type="SUPFAM" id="SSF81301">
    <property type="entry name" value="Nucleotidyltransferase"/>
    <property type="match status" value="1"/>
</dbReference>
<dbReference type="Gene3D" id="3.10.310.30">
    <property type="match status" value="1"/>
</dbReference>
<comment type="cofactor">
    <cofactor evidence="1">
        <name>Mg(2+)</name>
        <dbReference type="ChEBI" id="CHEBI:18420"/>
    </cofactor>
</comment>
<evidence type="ECO:0000256" key="4">
    <source>
        <dbReference type="ARBA" id="ARBA00022679"/>
    </source>
</evidence>
<dbReference type="SMART" id="SM00116">
    <property type="entry name" value="CBS"/>
    <property type="match status" value="2"/>
</dbReference>
<evidence type="ECO:0000259" key="13">
    <source>
        <dbReference type="PROSITE" id="PS51371"/>
    </source>
</evidence>
<keyword evidence="6" id="KW-0548">Nucleotidyltransferase</keyword>
<dbReference type="CDD" id="cd04595">
    <property type="entry name" value="CBS_pair_DHH_polyA_Pol_assoc"/>
    <property type="match status" value="1"/>
</dbReference>
<dbReference type="GO" id="GO:0000049">
    <property type="term" value="F:tRNA binding"/>
    <property type="evidence" value="ECO:0007669"/>
    <property type="project" value="UniProtKB-KW"/>
</dbReference>
<dbReference type="InterPro" id="IPR000644">
    <property type="entry name" value="CBS_dom"/>
</dbReference>
<dbReference type="InterPro" id="IPR043519">
    <property type="entry name" value="NT_sf"/>
</dbReference>
<dbReference type="PANTHER" id="PTHR47788">
    <property type="entry name" value="POLYA POLYMERASE"/>
    <property type="match status" value="1"/>
</dbReference>
<gene>
    <name evidence="14" type="ORF">IQ241_02295</name>
</gene>
<evidence type="ECO:0000256" key="3">
    <source>
        <dbReference type="ARBA" id="ARBA00022555"/>
    </source>
</evidence>
<dbReference type="PANTHER" id="PTHR47788:SF1">
    <property type="entry name" value="A-ADDING TRNA NUCLEOTIDYLTRANSFERASE"/>
    <property type="match status" value="1"/>
</dbReference>
<protein>
    <submittedName>
        <fullName evidence="14">CBS domain-containing protein</fullName>
    </submittedName>
</protein>
<dbReference type="SUPFAM" id="SSF54631">
    <property type="entry name" value="CBS-domain pair"/>
    <property type="match status" value="1"/>
</dbReference>
<proteinExistence type="inferred from homology"/>
<dbReference type="Pfam" id="PF01743">
    <property type="entry name" value="PolyA_pol"/>
    <property type="match status" value="1"/>
</dbReference>
<keyword evidence="7" id="KW-0479">Metal-binding</keyword>
<accession>A0A8J7DBA9</accession>
<comment type="similarity">
    <text evidence="2 12">Belongs to the tRNA nucleotidyltransferase/poly(A) polymerase family.</text>
</comment>
<dbReference type="Gene3D" id="3.10.580.10">
    <property type="entry name" value="CBS-domain"/>
    <property type="match status" value="1"/>
</dbReference>
<evidence type="ECO:0000256" key="12">
    <source>
        <dbReference type="RuleBase" id="RU003953"/>
    </source>
</evidence>
<dbReference type="SUPFAM" id="SSF64182">
    <property type="entry name" value="DHH phosphoesterases"/>
    <property type="match status" value="1"/>
</dbReference>
<dbReference type="Proteomes" id="UP000636505">
    <property type="component" value="Unassembled WGS sequence"/>
</dbReference>
<evidence type="ECO:0000256" key="8">
    <source>
        <dbReference type="ARBA" id="ARBA00022741"/>
    </source>
</evidence>
<keyword evidence="15" id="KW-1185">Reference proteome</keyword>
<dbReference type="EMBL" id="JADEXG010000003">
    <property type="protein sequence ID" value="MBE9076133.1"/>
    <property type="molecule type" value="Genomic_DNA"/>
</dbReference>
<keyword evidence="3" id="KW-0820">tRNA-binding</keyword>
<evidence type="ECO:0000256" key="7">
    <source>
        <dbReference type="ARBA" id="ARBA00022723"/>
    </source>
</evidence>
<evidence type="ECO:0000256" key="1">
    <source>
        <dbReference type="ARBA" id="ARBA00001946"/>
    </source>
</evidence>
<dbReference type="InterPro" id="IPR046342">
    <property type="entry name" value="CBS_dom_sf"/>
</dbReference>
<dbReference type="Gene3D" id="3.30.460.10">
    <property type="entry name" value="Beta Polymerase, domain 2"/>
    <property type="match status" value="1"/>
</dbReference>
<evidence type="ECO:0000256" key="2">
    <source>
        <dbReference type="ARBA" id="ARBA00007265"/>
    </source>
</evidence>
<keyword evidence="8" id="KW-0547">Nucleotide-binding</keyword>